<accession>A0A3A8PLY1</accession>
<name>A0A3A8PLY1_9BACT</name>
<protein>
    <submittedName>
        <fullName evidence="2">Uncharacterized protein</fullName>
    </submittedName>
</protein>
<evidence type="ECO:0000256" key="1">
    <source>
        <dbReference type="SAM" id="MobiDB-lite"/>
    </source>
</evidence>
<organism evidence="2 3">
    <name type="scientific">Corallococcus llansteffanensis</name>
    <dbReference type="NCBI Taxonomy" id="2316731"/>
    <lineage>
        <taxon>Bacteria</taxon>
        <taxon>Pseudomonadati</taxon>
        <taxon>Myxococcota</taxon>
        <taxon>Myxococcia</taxon>
        <taxon>Myxococcales</taxon>
        <taxon>Cystobacterineae</taxon>
        <taxon>Myxococcaceae</taxon>
        <taxon>Corallococcus</taxon>
    </lineage>
</organism>
<sequence>MVVGVAAWLAQATVGCLAESSPREPAKEEALPQSPRVETPAQEDDDADVLAPDESVTEQSGPTHPLSCARIVPGTLGTGRTIILPANGPEAACGPGTSEGTGSLALQNDGPLGVTVWDIVLRNGEDTGNVLLGGDFAKILVPLRQGFHLITERLRSATLGAYAADGEPLGSQSLYFEKEAILDVAADPRGGSRVALWTRQTPDTQVLTIQSFDASARPRTPPVTVLSVTGRDTMIVLVGVDTRGRTLLLWQETGSTTWVGQWRRQDGAALTAPFPAAENPSPTEFTGAGLSQLVGGGLVLQLEGQWLRQFPSGEARALPAPAWLASRPGTTLSLIRQNRAYALTPPPTEVAGTGCQESLLLFTGDGSSCGELTLPLGGATCSGRRVGVGVDGTVVQQIDLSIPANNQCAWRWWSRLLR</sequence>
<evidence type="ECO:0000313" key="3">
    <source>
        <dbReference type="Proteomes" id="UP000272888"/>
    </source>
</evidence>
<comment type="caution">
    <text evidence="2">The sequence shown here is derived from an EMBL/GenBank/DDBJ whole genome shotgun (WGS) entry which is preliminary data.</text>
</comment>
<dbReference type="Proteomes" id="UP000272888">
    <property type="component" value="Unassembled WGS sequence"/>
</dbReference>
<proteinExistence type="predicted"/>
<evidence type="ECO:0000313" key="2">
    <source>
        <dbReference type="EMBL" id="RKH56230.1"/>
    </source>
</evidence>
<keyword evidence="3" id="KW-1185">Reference proteome</keyword>
<dbReference type="EMBL" id="RAWB01000216">
    <property type="protein sequence ID" value="RKH56230.1"/>
    <property type="molecule type" value="Genomic_DNA"/>
</dbReference>
<dbReference type="AlphaFoldDB" id="A0A3A8PLY1"/>
<feature type="region of interest" description="Disordered" evidence="1">
    <location>
        <begin position="18"/>
        <end position="47"/>
    </location>
</feature>
<gene>
    <name evidence="2" type="ORF">D7V93_20615</name>
</gene>
<reference evidence="3" key="1">
    <citation type="submission" date="2018-09" db="EMBL/GenBank/DDBJ databases">
        <authorList>
            <person name="Livingstone P.G."/>
            <person name="Whitworth D.E."/>
        </authorList>
    </citation>
    <scope>NUCLEOTIDE SEQUENCE [LARGE SCALE GENOMIC DNA]</scope>
    <source>
        <strain evidence="3">CA051B</strain>
    </source>
</reference>
<feature type="compositionally biased region" description="Basic and acidic residues" evidence="1">
    <location>
        <begin position="21"/>
        <end position="30"/>
    </location>
</feature>